<reference evidence="1 2" key="1">
    <citation type="submission" date="2016-10" db="EMBL/GenBank/DDBJ databases">
        <title>The genome sequence of Colletotrichum fioriniae PJ7.</title>
        <authorList>
            <person name="Baroncelli R."/>
        </authorList>
    </citation>
    <scope>NUCLEOTIDE SEQUENCE [LARGE SCALE GENOMIC DNA]</scope>
    <source>
        <strain evidence="1 2">Tom-12</strain>
    </source>
</reference>
<evidence type="ECO:0000313" key="2">
    <source>
        <dbReference type="Proteomes" id="UP001227543"/>
    </source>
</evidence>
<organism evidence="1 2">
    <name type="scientific">Colletotrichum tamarilloi</name>
    <dbReference type="NCBI Taxonomy" id="1209934"/>
    <lineage>
        <taxon>Eukaryota</taxon>
        <taxon>Fungi</taxon>
        <taxon>Dikarya</taxon>
        <taxon>Ascomycota</taxon>
        <taxon>Pezizomycotina</taxon>
        <taxon>Sordariomycetes</taxon>
        <taxon>Hypocreomycetidae</taxon>
        <taxon>Glomerellales</taxon>
        <taxon>Glomerellaceae</taxon>
        <taxon>Colletotrichum</taxon>
        <taxon>Colletotrichum acutatum species complex</taxon>
    </lineage>
</organism>
<sequence length="113" mass="12155">MLQAADDLERRRNGKGGLACLAPRIVDGLDWLATAAVAERNICTMTWSMAWLFLALAACMHSAGFAVRGSHVEVGAVLAQPLGELYLSTTYPQGGVATNDASKWIILSKDGWY</sequence>
<dbReference type="RefSeq" id="XP_060377397.1">
    <property type="nucleotide sequence ID" value="XM_060527988.1"/>
</dbReference>
<name>A0ABQ9QW55_9PEZI</name>
<keyword evidence="2" id="KW-1185">Reference proteome</keyword>
<accession>A0ABQ9QW55</accession>
<dbReference type="GeneID" id="85412226"/>
<dbReference type="EMBL" id="MLFU01000069">
    <property type="protein sequence ID" value="KAK1487047.1"/>
    <property type="molecule type" value="Genomic_DNA"/>
</dbReference>
<comment type="caution">
    <text evidence="1">The sequence shown here is derived from an EMBL/GenBank/DDBJ whole genome shotgun (WGS) entry which is preliminary data.</text>
</comment>
<proteinExistence type="predicted"/>
<gene>
    <name evidence="1" type="ORF">CTAM01_11980</name>
</gene>
<dbReference type="Proteomes" id="UP001227543">
    <property type="component" value="Unassembled WGS sequence"/>
</dbReference>
<evidence type="ECO:0000313" key="1">
    <source>
        <dbReference type="EMBL" id="KAK1487047.1"/>
    </source>
</evidence>
<protein>
    <submittedName>
        <fullName evidence="1">Uncharacterized protein</fullName>
    </submittedName>
</protein>